<dbReference type="PRINTS" id="PR00111">
    <property type="entry name" value="ABHYDROLASE"/>
</dbReference>
<dbReference type="SUPFAM" id="SSF51735">
    <property type="entry name" value="NAD(P)-binding Rossmann-fold domains"/>
    <property type="match status" value="1"/>
</dbReference>
<dbReference type="InterPro" id="IPR029058">
    <property type="entry name" value="AB_hydrolase_fold"/>
</dbReference>
<evidence type="ECO:0000313" key="3">
    <source>
        <dbReference type="EMBL" id="OAS23628.1"/>
    </source>
</evidence>
<dbReference type="GO" id="GO:0004029">
    <property type="term" value="F:aldehyde dehydrogenase (NAD+) activity"/>
    <property type="evidence" value="ECO:0007669"/>
    <property type="project" value="TreeGrafter"/>
</dbReference>
<dbReference type="Gene3D" id="3.40.50.720">
    <property type="entry name" value="NAD(P)-binding Rossmann-like Domain"/>
    <property type="match status" value="1"/>
</dbReference>
<comment type="caution">
    <text evidence="3">The sequence shown here is derived from an EMBL/GenBank/DDBJ whole genome shotgun (WGS) entry which is preliminary data.</text>
</comment>
<feature type="domain" description="Thioester reductase (TE)" evidence="1">
    <location>
        <begin position="11"/>
        <end position="245"/>
    </location>
</feature>
<dbReference type="RefSeq" id="WP_068661762.1">
    <property type="nucleotide sequence ID" value="NZ_LYPB01000038.1"/>
</dbReference>
<dbReference type="Proteomes" id="UP000078454">
    <property type="component" value="Unassembled WGS sequence"/>
</dbReference>
<dbReference type="Gene3D" id="3.40.50.1820">
    <property type="entry name" value="alpha/beta hydrolase"/>
    <property type="match status" value="1"/>
</dbReference>
<accession>A0A198ARY9</accession>
<feature type="domain" description="AB hydrolase-1" evidence="2">
    <location>
        <begin position="415"/>
        <end position="639"/>
    </location>
</feature>
<evidence type="ECO:0000259" key="1">
    <source>
        <dbReference type="Pfam" id="PF07993"/>
    </source>
</evidence>
<dbReference type="InterPro" id="IPR000073">
    <property type="entry name" value="AB_hydrolase_1"/>
</dbReference>
<proteinExistence type="predicted"/>
<keyword evidence="4" id="KW-1185">Reference proteome</keyword>
<dbReference type="InterPro" id="IPR013120">
    <property type="entry name" value="FAR_NAD-bd"/>
</dbReference>
<dbReference type="PANTHER" id="PTHR48079">
    <property type="entry name" value="PROTEIN YEEZ"/>
    <property type="match status" value="1"/>
</dbReference>
<dbReference type="EMBL" id="LYPB01000038">
    <property type="protein sequence ID" value="OAS23628.1"/>
    <property type="molecule type" value="Genomic_DNA"/>
</dbReference>
<gene>
    <name evidence="3" type="ORF">A8708_31805</name>
</gene>
<dbReference type="Pfam" id="PF07993">
    <property type="entry name" value="NAD_binding_4"/>
    <property type="match status" value="1"/>
</dbReference>
<dbReference type="PANTHER" id="PTHR48079:SF6">
    <property type="entry name" value="NAD(P)-BINDING DOMAIN-CONTAINING PROTEIN-RELATED"/>
    <property type="match status" value="1"/>
</dbReference>
<dbReference type="Pfam" id="PF12697">
    <property type="entry name" value="Abhydrolase_6"/>
    <property type="match status" value="1"/>
</dbReference>
<dbReference type="InterPro" id="IPR036291">
    <property type="entry name" value="NAD(P)-bd_dom_sf"/>
</dbReference>
<dbReference type="InterPro" id="IPR051783">
    <property type="entry name" value="NAD(P)-dependent_oxidoreduct"/>
</dbReference>
<name>A0A198ARY9_9BACL</name>
<organism evidence="3 4">
    <name type="scientific">Paenibacillus oryzisoli</name>
    <dbReference type="NCBI Taxonomy" id="1850517"/>
    <lineage>
        <taxon>Bacteria</taxon>
        <taxon>Bacillati</taxon>
        <taxon>Bacillota</taxon>
        <taxon>Bacilli</taxon>
        <taxon>Bacillales</taxon>
        <taxon>Paenibacillaceae</taxon>
        <taxon>Paenibacillus</taxon>
    </lineage>
</organism>
<protein>
    <submittedName>
        <fullName evidence="3">NAD-binding protein</fullName>
    </submittedName>
</protein>
<sequence length="646" mass="70924">MGVIHLAHIFITGGTGFIGTHTLAQLSQEDHMVSVLVRSSSRWEQFCKGQGWLGSTDSNKSRIHPVIGDLGMPGLGLSDADRERVLTADVIIHAGGPMDIRISEAEAKKVFLQAAEEMLQLAANIQLRGGLQHFIHVVGFKSPWTDENIHNPAPVIAHLEQGPPYELMKCLADLRIREGAQTLEFPLSIVHPSVVIGSSLHGETPQTGGLGILVRATARGLMSVVPGGSTHWLPLVHVDHVASFINLLTKEAAPSTQTYYLLDDPEGSPSMHELVTQIARELRVRKPHGSISPRWLSKLLGTSLGQKLGIPKESLEFIVKKSTPYSLDPKDSLLHQHMLPNKVQEDMLPATMADLDFQLVHGYMPTVGFVRGKRGPLASLERSRTGRRISEDEVMGSDAGLQLERNPSEQPMNPLLFVHGTLSGADCLLPLAAQFPEHDVCLVDLPGFGRSPYHHADNVMEGHVAALVAAIRAFDSPVTLVGHSLGGLLAAHAYARVPERIHRLHLLQPALHPAARMYRSARLNQLALRRLREQDLRKQLLAQRCFVDISDIPTSYVTYVLQELQSPRVRKTTAETLSALARAEVLPPQQQAELLQGAAILWGTQDRAFPWAAELRAARVVEIEAAHHFPISHPELTAQLLRQQGL</sequence>
<dbReference type="GO" id="GO:0005737">
    <property type="term" value="C:cytoplasm"/>
    <property type="evidence" value="ECO:0007669"/>
    <property type="project" value="TreeGrafter"/>
</dbReference>
<evidence type="ECO:0000259" key="2">
    <source>
        <dbReference type="Pfam" id="PF12697"/>
    </source>
</evidence>
<dbReference type="STRING" id="1850517.A8708_31805"/>
<evidence type="ECO:0000313" key="4">
    <source>
        <dbReference type="Proteomes" id="UP000078454"/>
    </source>
</evidence>
<dbReference type="AlphaFoldDB" id="A0A198ARY9"/>
<reference evidence="3 4" key="1">
    <citation type="submission" date="2016-05" db="EMBL/GenBank/DDBJ databases">
        <title>Paenibacillus sp. 1ZS3-15 nov., isolated from the rhizosphere soil.</title>
        <authorList>
            <person name="Zhang X.X."/>
            <person name="Zhang J."/>
        </authorList>
    </citation>
    <scope>NUCLEOTIDE SEQUENCE [LARGE SCALE GENOMIC DNA]</scope>
    <source>
        <strain evidence="3 4">1ZS3-15</strain>
    </source>
</reference>
<dbReference type="SUPFAM" id="SSF53474">
    <property type="entry name" value="alpha/beta-Hydrolases"/>
    <property type="match status" value="1"/>
</dbReference>